<protein>
    <recommendedName>
        <fullName evidence="1">C1q domain-containing protein</fullName>
    </recommendedName>
</protein>
<reference evidence="2" key="1">
    <citation type="submission" date="2019-08" db="EMBL/GenBank/DDBJ databases">
        <title>The improved chromosome-level genome for the pearl oyster Pinctada fucata martensii using PacBio sequencing and Hi-C.</title>
        <authorList>
            <person name="Zheng Z."/>
        </authorList>
    </citation>
    <scope>NUCLEOTIDE SEQUENCE</scope>
    <source>
        <strain evidence="2">ZZ-2019</strain>
        <tissue evidence="2">Adductor muscle</tissue>
    </source>
</reference>
<evidence type="ECO:0000313" key="2">
    <source>
        <dbReference type="EMBL" id="KAK3105941.1"/>
    </source>
</evidence>
<dbReference type="Proteomes" id="UP001186944">
    <property type="component" value="Unassembled WGS sequence"/>
</dbReference>
<dbReference type="SUPFAM" id="SSF49842">
    <property type="entry name" value="TNF-like"/>
    <property type="match status" value="1"/>
</dbReference>
<name>A0AA88YSB8_PINIB</name>
<feature type="domain" description="C1q" evidence="1">
    <location>
        <begin position="7"/>
        <end position="71"/>
    </location>
</feature>
<sequence length="73" mass="8328">MSRIYPQHCVAYIYHNGHKLMTSYSYEHTGGYHEVAGNTMVLSLKVKDLVWIGTTHGAYCHGYPYTGFSGWKL</sequence>
<dbReference type="AlphaFoldDB" id="A0AA88YSB8"/>
<organism evidence="2 3">
    <name type="scientific">Pinctada imbricata</name>
    <name type="common">Atlantic pearl-oyster</name>
    <name type="synonym">Pinctada martensii</name>
    <dbReference type="NCBI Taxonomy" id="66713"/>
    <lineage>
        <taxon>Eukaryota</taxon>
        <taxon>Metazoa</taxon>
        <taxon>Spiralia</taxon>
        <taxon>Lophotrochozoa</taxon>
        <taxon>Mollusca</taxon>
        <taxon>Bivalvia</taxon>
        <taxon>Autobranchia</taxon>
        <taxon>Pteriomorphia</taxon>
        <taxon>Pterioida</taxon>
        <taxon>Pterioidea</taxon>
        <taxon>Pteriidae</taxon>
        <taxon>Pinctada</taxon>
    </lineage>
</organism>
<dbReference type="Gene3D" id="2.60.120.40">
    <property type="match status" value="1"/>
</dbReference>
<proteinExistence type="predicted"/>
<dbReference type="Pfam" id="PF00386">
    <property type="entry name" value="C1q"/>
    <property type="match status" value="1"/>
</dbReference>
<dbReference type="InterPro" id="IPR001073">
    <property type="entry name" value="C1q_dom"/>
</dbReference>
<dbReference type="InterPro" id="IPR008983">
    <property type="entry name" value="Tumour_necrosis_fac-like_dom"/>
</dbReference>
<gene>
    <name evidence="2" type="ORF">FSP39_009065</name>
</gene>
<dbReference type="EMBL" id="VSWD01000003">
    <property type="protein sequence ID" value="KAK3105941.1"/>
    <property type="molecule type" value="Genomic_DNA"/>
</dbReference>
<evidence type="ECO:0000259" key="1">
    <source>
        <dbReference type="Pfam" id="PF00386"/>
    </source>
</evidence>
<comment type="caution">
    <text evidence="2">The sequence shown here is derived from an EMBL/GenBank/DDBJ whole genome shotgun (WGS) entry which is preliminary data.</text>
</comment>
<evidence type="ECO:0000313" key="3">
    <source>
        <dbReference type="Proteomes" id="UP001186944"/>
    </source>
</evidence>
<keyword evidence="3" id="KW-1185">Reference proteome</keyword>
<accession>A0AA88YSB8</accession>